<dbReference type="SUPFAM" id="SSF56349">
    <property type="entry name" value="DNA breaking-rejoining enzymes"/>
    <property type="match status" value="1"/>
</dbReference>
<reference evidence="1" key="3">
    <citation type="journal article" date="2021" name="bioRxiv">
        <title>Bilateral symmetry of linear streptomycete chromosomes.</title>
        <authorList>
            <person name="Algora-Gallardo L."/>
            <person name="Schniete J.K."/>
            <person name="Mark D.R."/>
            <person name="Hunter I.S."/>
            <person name="Herron P.R."/>
        </authorList>
    </citation>
    <scope>NUCLEOTIDE SEQUENCE</scope>
    <source>
        <strain evidence="1">ATCC 10970</strain>
        <plasmid evidence="1">pSRP1</plasmid>
    </source>
</reference>
<dbReference type="GeneID" id="66860534"/>
<dbReference type="RefSeq" id="WP_030182486.1">
    <property type="nucleotide sequence ID" value="NZ_CP048262.1"/>
</dbReference>
<dbReference type="AlphaFoldDB" id="A0A8A1V6W4"/>
<evidence type="ECO:0000313" key="1">
    <source>
        <dbReference type="EMBL" id="QST86625.1"/>
    </source>
</evidence>
<evidence type="ECO:0008006" key="3">
    <source>
        <dbReference type="Google" id="ProtNLM"/>
    </source>
</evidence>
<dbReference type="EMBL" id="CP048262">
    <property type="protein sequence ID" value="QST86625.1"/>
    <property type="molecule type" value="Genomic_DNA"/>
</dbReference>
<organism evidence="1 2">
    <name type="scientific">Streptomyces rimosus subsp. rimosus (strain ATCC 10970 / DSM 40260 / JCM 4667 / NRRL 2234)</name>
    <dbReference type="NCBI Taxonomy" id="1265868"/>
    <lineage>
        <taxon>Bacteria</taxon>
        <taxon>Bacillati</taxon>
        <taxon>Actinomycetota</taxon>
        <taxon>Actinomycetes</taxon>
        <taxon>Kitasatosporales</taxon>
        <taxon>Streptomycetaceae</taxon>
        <taxon>Streptomyces</taxon>
    </lineage>
</organism>
<sequence>MTANGRGVARSCEVCCVWTVMHQRRACAGCLAWRAKHRERGVCPRCRHEANLNSDGLCRSCLQAIRTESDAVWALSLEGAPPRPLQLMVGVYRDKSADARPLRSPATQGVGRGRDRWKSLLNRQRAAADGPAPPVLPAQLTGQLALFTLPRTLTGATATAVADRPVRGWQQAWAAVGEMAAEHGLTGAWAYAVGQMVRLALAVREAEGVRLLPEPMLRDLPANADAVRLVLLQARMLEPAPKPMRFCAIEQPATAYFTAAAAPVDRGPRPCADCQAWMPAGGARRWSRCSPCRRWSAQQPRGRCARCGREDLPLRDDRCRTCHPVRYPGAAPPPAARATQLVIDLPAGVSGPVRRPRAAAVPDTGWDAAARPVAVGCGQQALFPLRRDWTQQLAQVRHRQAGELPLTETDRHLVAEYVRLWAHGHKRGHRADLRTLTLVLHRFGGQAAIEERDVHDLARLDPTLRAKRVCQFLRAHDLLVEDPDRHRDADATWAEARLGTLPGPLAAEVRTWVAVMRGQGRREHPPRSYRTVRCYLRCLLPLLGTWAGEGIATLREITDEHLTTALTGLSGHRRRRTAAALRSLFKALRQENVVFRDPARGLVGGCPTGLPTPVPGNLLAGLLDAAKTPFGRFVVVLAAVHALPSGEIRGLLTADLSLAHATLQVRRGPLRHTLYLEECTHRLAAEWLAYRHRRWPGSANCHLLVSRRTALDPDQPAVAKSTVREVLPKTVSLEQLRQDRLLDEALQSADPLKLMRLFGIGEKTAMHYVAVAHPERTAKLTR</sequence>
<proteinExistence type="predicted"/>
<evidence type="ECO:0000313" key="2">
    <source>
        <dbReference type="Proteomes" id="UP000011074"/>
    </source>
</evidence>
<name>A0A8A1V6W4_STRR1</name>
<accession>A0A8A1V6W4</accession>
<dbReference type="GO" id="GO:0003677">
    <property type="term" value="F:DNA binding"/>
    <property type="evidence" value="ECO:0007669"/>
    <property type="project" value="InterPro"/>
</dbReference>
<reference evidence="1" key="1">
    <citation type="submission" date="2012-12" db="EMBL/GenBank/DDBJ databases">
        <authorList>
            <person name="Pethick F.E."/>
            <person name="MacFadyen A.C."/>
            <person name="Tang Z."/>
            <person name="Sangal V."/>
            <person name="Tze-Tze L."/>
            <person name="Chu J."/>
            <person name="Guo M."/>
            <person name="Kirby R."/>
            <person name="Hoskisson P.A."/>
            <person name="Herron P.R."/>
            <person name="Hunter I.S."/>
        </authorList>
    </citation>
    <scope>NUCLEOTIDE SEQUENCE</scope>
    <source>
        <strain evidence="1">ATCC 10970</strain>
        <plasmid evidence="1">pSRP1</plasmid>
    </source>
</reference>
<dbReference type="Proteomes" id="UP000011074">
    <property type="component" value="Plasmid pSRP1"/>
</dbReference>
<keyword evidence="1" id="KW-0614">Plasmid</keyword>
<protein>
    <recommendedName>
        <fullName evidence="3">Integrase</fullName>
    </recommendedName>
</protein>
<dbReference type="InterPro" id="IPR011010">
    <property type="entry name" value="DNA_brk_join_enz"/>
</dbReference>
<gene>
    <name evidence="1" type="ORF">SRIM_041130</name>
</gene>
<reference evidence="1" key="2">
    <citation type="submission" date="2020-01" db="EMBL/GenBank/DDBJ databases">
        <authorList>
            <person name="Algora L."/>
            <person name="Schniete J.K."/>
            <person name="MacFadyen A."/>
            <person name="Hoskisson P.A."/>
            <person name="Hunter I.S."/>
            <person name="Herron P.R."/>
        </authorList>
    </citation>
    <scope>NUCLEOTIDE SEQUENCE</scope>
    <source>
        <strain evidence="1">ATCC 10970</strain>
        <plasmid evidence="1">pSRP1</plasmid>
    </source>
</reference>
<geneLocation type="plasmid" evidence="1 2">
    <name>pSRP1</name>
</geneLocation>